<feature type="compositionally biased region" description="Low complexity" evidence="4">
    <location>
        <begin position="697"/>
        <end position="710"/>
    </location>
</feature>
<dbReference type="Gene3D" id="1.25.40.20">
    <property type="entry name" value="Ankyrin repeat-containing domain"/>
    <property type="match status" value="4"/>
</dbReference>
<feature type="repeat" description="ANK" evidence="3">
    <location>
        <begin position="564"/>
        <end position="596"/>
    </location>
</feature>
<dbReference type="InterPro" id="IPR002110">
    <property type="entry name" value="Ankyrin_rpt"/>
</dbReference>
<organism evidence="5 6">
    <name type="scientific">Phaeomoniella chlamydospora</name>
    <name type="common">Phaeoacremonium chlamydosporum</name>
    <dbReference type="NCBI Taxonomy" id="158046"/>
    <lineage>
        <taxon>Eukaryota</taxon>
        <taxon>Fungi</taxon>
        <taxon>Dikarya</taxon>
        <taxon>Ascomycota</taxon>
        <taxon>Pezizomycotina</taxon>
        <taxon>Eurotiomycetes</taxon>
        <taxon>Chaetothyriomycetidae</taxon>
        <taxon>Phaeomoniellales</taxon>
        <taxon>Phaeomoniellaceae</taxon>
        <taxon>Phaeomoniella</taxon>
    </lineage>
</organism>
<evidence type="ECO:0000256" key="4">
    <source>
        <dbReference type="SAM" id="MobiDB-lite"/>
    </source>
</evidence>
<keyword evidence="6" id="KW-1185">Reference proteome</keyword>
<dbReference type="SUPFAM" id="SSF48403">
    <property type="entry name" value="Ankyrin repeat"/>
    <property type="match status" value="1"/>
</dbReference>
<keyword evidence="2 3" id="KW-0040">ANK repeat</keyword>
<dbReference type="SMART" id="SM00248">
    <property type="entry name" value="ANK"/>
    <property type="match status" value="9"/>
</dbReference>
<comment type="caution">
    <text evidence="5">The sequence shown here is derived from an EMBL/GenBank/DDBJ whole genome shotgun (WGS) entry which is preliminary data.</text>
</comment>
<feature type="region of interest" description="Disordered" evidence="4">
    <location>
        <begin position="815"/>
        <end position="839"/>
    </location>
</feature>
<proteinExistence type="predicted"/>
<evidence type="ECO:0000313" key="5">
    <source>
        <dbReference type="EMBL" id="KKY18431.1"/>
    </source>
</evidence>
<keyword evidence="1" id="KW-0677">Repeat</keyword>
<feature type="region of interest" description="Disordered" evidence="4">
    <location>
        <begin position="697"/>
        <end position="718"/>
    </location>
</feature>
<dbReference type="AlphaFoldDB" id="A0A0G2E7X9"/>
<dbReference type="PRINTS" id="PR01415">
    <property type="entry name" value="ANKYRIN"/>
</dbReference>
<dbReference type="PROSITE" id="PS50297">
    <property type="entry name" value="ANK_REP_REGION"/>
    <property type="match status" value="6"/>
</dbReference>
<feature type="repeat" description="ANK" evidence="3">
    <location>
        <begin position="864"/>
        <end position="896"/>
    </location>
</feature>
<dbReference type="PROSITE" id="PS50088">
    <property type="entry name" value="ANK_REPEAT"/>
    <property type="match status" value="6"/>
</dbReference>
<gene>
    <name evidence="5" type="ORF">UCRPC4_g04900</name>
</gene>
<dbReference type="Pfam" id="PF12796">
    <property type="entry name" value="Ank_2"/>
    <property type="match status" value="3"/>
</dbReference>
<evidence type="ECO:0000256" key="1">
    <source>
        <dbReference type="ARBA" id="ARBA00022737"/>
    </source>
</evidence>
<dbReference type="OrthoDB" id="341259at2759"/>
<feature type="compositionally biased region" description="Low complexity" evidence="4">
    <location>
        <begin position="820"/>
        <end position="838"/>
    </location>
</feature>
<feature type="repeat" description="ANK" evidence="3">
    <location>
        <begin position="598"/>
        <end position="630"/>
    </location>
</feature>
<dbReference type="InterPro" id="IPR036770">
    <property type="entry name" value="Ankyrin_rpt-contain_sf"/>
</dbReference>
<evidence type="ECO:0000256" key="3">
    <source>
        <dbReference type="PROSITE-ProRule" id="PRU00023"/>
    </source>
</evidence>
<feature type="repeat" description="ANK" evidence="3">
    <location>
        <begin position="664"/>
        <end position="692"/>
    </location>
</feature>
<protein>
    <submittedName>
        <fullName evidence="5">Putative ankyrin repeat protein</fullName>
    </submittedName>
</protein>
<reference evidence="5 6" key="1">
    <citation type="submission" date="2015-05" db="EMBL/GenBank/DDBJ databases">
        <title>Distinctive expansion of gene families associated with plant cell wall degradation and secondary metabolism in the genomes of grapevine trunk pathogens.</title>
        <authorList>
            <person name="Lawrence D.P."/>
            <person name="Travadon R."/>
            <person name="Rolshausen P.E."/>
            <person name="Baumgartner K."/>
        </authorList>
    </citation>
    <scope>NUCLEOTIDE SEQUENCE [LARGE SCALE GENOMIC DNA]</scope>
    <source>
        <strain evidence="5">UCRPC4</strain>
    </source>
</reference>
<accession>A0A0G2E7X9</accession>
<evidence type="ECO:0000313" key="6">
    <source>
        <dbReference type="Proteomes" id="UP000053317"/>
    </source>
</evidence>
<dbReference type="Pfam" id="PF00023">
    <property type="entry name" value="Ank"/>
    <property type="match status" value="1"/>
</dbReference>
<feature type="repeat" description="ANK" evidence="3">
    <location>
        <begin position="631"/>
        <end position="663"/>
    </location>
</feature>
<dbReference type="EMBL" id="LCWF01000121">
    <property type="protein sequence ID" value="KKY18431.1"/>
    <property type="molecule type" value="Genomic_DNA"/>
</dbReference>
<dbReference type="Proteomes" id="UP000053317">
    <property type="component" value="Unassembled WGS sequence"/>
</dbReference>
<dbReference type="PANTHER" id="PTHR24198:SF165">
    <property type="entry name" value="ANKYRIN REPEAT-CONTAINING PROTEIN-RELATED"/>
    <property type="match status" value="1"/>
</dbReference>
<sequence>MDPLSITGFVGASAKVAFDVGTTLYKFARAAKDIDQNISDLSSEATGVGQSLSSLKKTLATPIVRNIHASGTSRRDQALWESVNGSVADCHKTLWRLQKNIAASRPQDDSSLLQKWYSQFRLELKSDDINNLKNQLQTHQASLHTSLLMMEVYTTSLTSGLVLDELLPRISELQDSINSLTRKQRMAASGSKDLAPSVSILENQAKRVISSALTIAEERSLKSSSSDVTNSTGSEYGEPLELDKARRIETWASNAPTLLRNSRTSTLPPNSYLRDSVSSDYPYSTINFDHGGIDEEDDFVFDHIRKYLNEGEIHQRAKNYAVANNLNPFNPGTIPGYKEALRRYDSCHLLALIYMDLDDLSTAETYCMKALQGRWKVKATEPKMFYPSAQLMSRIKAGKGDQKDAKMFADMVPEEHEPIPRQSLHGNSDDATDSLHSLSRDSTIVLPSRPFADPSQQVCLPERYGDNIISKPASLNLAFSRSSNSTIPIIPASEDPLTLSTLIHNNFDPNSKTFDSDLVLYWAAKTGEEHIVRQIIRGFSVTYGQKKNKARVIKAKNLDLISSEGFTPLMAAASRNHLGTVKIILEANAKVYTKTKTDKRTALHIIALRGLLRIIQPLLDAGAEVDSQDGLGNTPLHIAASRGESDMVAALISAGANCEAKTAAGCTPLHLAVLFRQEEVVGTLLHHGAKVDTALFPSTTSPHATPSSVSAFTSENESGPLIPPLQQPTVLHLSATNGDNRILSLLLLPAFKADIEAPTADGRTPLHTAVLAGQISSVTLLLEKGANIDGRDVHGRTALSFAAGMGAMDQAPKPLRRHLSTSPAPLSPSSPSNSSAISDGNPIHMELIRHLLDNGASPLNRETDGCTPLHVAAFEGDLPAARLLLQYGADPLLERAGGLTARNLARKMGYGNLTRLLKDAEKGKGIFLKEKELVPVSAKGKTKILGLGLGRKLTA</sequence>
<name>A0A0G2E7X9_PHACM</name>
<reference evidence="5 6" key="2">
    <citation type="submission" date="2015-05" db="EMBL/GenBank/DDBJ databases">
        <authorList>
            <person name="Morales-Cruz A."/>
            <person name="Amrine K.C."/>
            <person name="Cantu D."/>
        </authorList>
    </citation>
    <scope>NUCLEOTIDE SEQUENCE [LARGE SCALE GENOMIC DNA]</scope>
    <source>
        <strain evidence="5">UCRPC4</strain>
    </source>
</reference>
<evidence type="ECO:0000256" key="2">
    <source>
        <dbReference type="ARBA" id="ARBA00023043"/>
    </source>
</evidence>
<feature type="repeat" description="ANK" evidence="3">
    <location>
        <begin position="761"/>
        <end position="793"/>
    </location>
</feature>
<dbReference type="PANTHER" id="PTHR24198">
    <property type="entry name" value="ANKYRIN REPEAT AND PROTEIN KINASE DOMAIN-CONTAINING PROTEIN"/>
    <property type="match status" value="1"/>
</dbReference>